<dbReference type="NCBIfam" id="TIGR00254">
    <property type="entry name" value="GGDEF"/>
    <property type="match status" value="1"/>
</dbReference>
<reference evidence="3 4" key="1">
    <citation type="journal article" date="2024" name="ISME J.">
        <title>Tailless and filamentous prophages are predominant in marine Vibrio.</title>
        <authorList>
            <person name="Steensen K."/>
            <person name="Seneca J."/>
            <person name="Bartlau N."/>
            <person name="Yu X.A."/>
            <person name="Hussain F.A."/>
            <person name="Polz M.F."/>
        </authorList>
    </citation>
    <scope>NUCLEOTIDE SEQUENCE [LARGE SCALE GENOMIC DNA]</scope>
    <source>
        <strain evidence="3 4">10N.222.51.A1</strain>
    </source>
</reference>
<dbReference type="SMART" id="SM00267">
    <property type="entry name" value="GGDEF"/>
    <property type="match status" value="1"/>
</dbReference>
<accession>A0ABV4N948</accession>
<name>A0ABV4N948_9VIBR</name>
<evidence type="ECO:0000259" key="2">
    <source>
        <dbReference type="PROSITE" id="PS50887"/>
    </source>
</evidence>
<dbReference type="Proteomes" id="UP001570417">
    <property type="component" value="Unassembled WGS sequence"/>
</dbReference>
<dbReference type="SUPFAM" id="SSF55073">
    <property type="entry name" value="Nucleotide cyclase"/>
    <property type="match status" value="1"/>
</dbReference>
<feature type="transmembrane region" description="Helical" evidence="1">
    <location>
        <begin position="172"/>
        <end position="193"/>
    </location>
</feature>
<proteinExistence type="predicted"/>
<protein>
    <submittedName>
        <fullName evidence="3">GGDEF domain-containing protein</fullName>
        <ecNumber evidence="3">2.7.7.65</ecNumber>
    </submittedName>
</protein>
<feature type="domain" description="GGDEF" evidence="2">
    <location>
        <begin position="228"/>
        <end position="363"/>
    </location>
</feature>
<sequence length="363" mass="41011">MRRILFTLGILFSLSVFFVTLNSIHKAQVAKEEQFVGYVDETRASYWASWRFIKEVYKYESKVLNAMLTEQDTKEAASIDFIYVTYDFLTTSPHVIESLRTIAKNELEDSINVLEVVHLEAGKGNKESMLAILDAINIIKVNYASVVRFQLKGGQFDQYLKERKALGEREIMFNYSVTVGSLLMICSLVFMAARLKRVKEVSRKDALTGLSNRKHCNELMNKRITDKKRLCCLFMDMNGFKDVNDTLGHDAGDQLLKIIANRISSSVKSTDICARIGGDEFLVAVDGINQKIASNISQRIINEVHKPIEIDGEKVEVGISIGIAFNDDVLINMESLVAAADSAMYTAKKEKMLQRSSFVHYRA</sequence>
<keyword evidence="3" id="KW-0548">Nucleotidyltransferase</keyword>
<keyword evidence="1" id="KW-0812">Transmembrane</keyword>
<dbReference type="EC" id="2.7.7.65" evidence="3"/>
<dbReference type="PANTHER" id="PTHR46663:SF4">
    <property type="entry name" value="DIGUANYLATE CYCLASE DGCT-RELATED"/>
    <property type="match status" value="1"/>
</dbReference>
<organism evidence="3 4">
    <name type="scientific">Vibrio gallaecicus</name>
    <dbReference type="NCBI Taxonomy" id="552386"/>
    <lineage>
        <taxon>Bacteria</taxon>
        <taxon>Pseudomonadati</taxon>
        <taxon>Pseudomonadota</taxon>
        <taxon>Gammaproteobacteria</taxon>
        <taxon>Vibrionales</taxon>
        <taxon>Vibrionaceae</taxon>
        <taxon>Vibrio</taxon>
    </lineage>
</organism>
<dbReference type="Pfam" id="PF00990">
    <property type="entry name" value="GGDEF"/>
    <property type="match status" value="1"/>
</dbReference>
<keyword evidence="3" id="KW-0808">Transferase</keyword>
<keyword evidence="4" id="KW-1185">Reference proteome</keyword>
<dbReference type="RefSeq" id="WP_137373754.1">
    <property type="nucleotide sequence ID" value="NZ_AP025491.1"/>
</dbReference>
<dbReference type="InterPro" id="IPR052163">
    <property type="entry name" value="DGC-Regulatory_Protein"/>
</dbReference>
<dbReference type="PANTHER" id="PTHR46663">
    <property type="entry name" value="DIGUANYLATE CYCLASE DGCT-RELATED"/>
    <property type="match status" value="1"/>
</dbReference>
<dbReference type="Gene3D" id="3.30.70.270">
    <property type="match status" value="1"/>
</dbReference>
<gene>
    <name evidence="3" type="ORF">AB4566_06525</name>
</gene>
<dbReference type="CDD" id="cd01949">
    <property type="entry name" value="GGDEF"/>
    <property type="match status" value="1"/>
</dbReference>
<comment type="caution">
    <text evidence="3">The sequence shown here is derived from an EMBL/GenBank/DDBJ whole genome shotgun (WGS) entry which is preliminary data.</text>
</comment>
<dbReference type="EMBL" id="JBFRUW010000018">
    <property type="protein sequence ID" value="MFA0567925.1"/>
    <property type="molecule type" value="Genomic_DNA"/>
</dbReference>
<evidence type="ECO:0000313" key="4">
    <source>
        <dbReference type="Proteomes" id="UP001570417"/>
    </source>
</evidence>
<evidence type="ECO:0000313" key="3">
    <source>
        <dbReference type="EMBL" id="MFA0567925.1"/>
    </source>
</evidence>
<keyword evidence="1" id="KW-0472">Membrane</keyword>
<dbReference type="InterPro" id="IPR000160">
    <property type="entry name" value="GGDEF_dom"/>
</dbReference>
<dbReference type="InterPro" id="IPR029787">
    <property type="entry name" value="Nucleotide_cyclase"/>
</dbReference>
<dbReference type="PROSITE" id="PS50887">
    <property type="entry name" value="GGDEF"/>
    <property type="match status" value="1"/>
</dbReference>
<keyword evidence="1" id="KW-1133">Transmembrane helix</keyword>
<dbReference type="InterPro" id="IPR043128">
    <property type="entry name" value="Rev_trsase/Diguanyl_cyclase"/>
</dbReference>
<evidence type="ECO:0000256" key="1">
    <source>
        <dbReference type="SAM" id="Phobius"/>
    </source>
</evidence>
<dbReference type="GO" id="GO:0052621">
    <property type="term" value="F:diguanylate cyclase activity"/>
    <property type="evidence" value="ECO:0007669"/>
    <property type="project" value="UniProtKB-EC"/>
</dbReference>